<dbReference type="InterPro" id="IPR004995">
    <property type="entry name" value="Spore_Ger"/>
</dbReference>
<keyword evidence="2 4" id="KW-0472">Membrane</keyword>
<evidence type="ECO:0000256" key="2">
    <source>
        <dbReference type="ARBA" id="ARBA00023136"/>
    </source>
</evidence>
<dbReference type="PIRSF" id="PIRSF005690">
    <property type="entry name" value="GerBA"/>
    <property type="match status" value="1"/>
</dbReference>
<comment type="similarity">
    <text evidence="1">Belongs to the GerABKA family.</text>
</comment>
<dbReference type="RefSeq" id="WP_378046830.1">
    <property type="nucleotide sequence ID" value="NZ_JBHMDN010000012.1"/>
</dbReference>
<dbReference type="InterPro" id="IPR050768">
    <property type="entry name" value="UPF0353/GerABKA_families"/>
</dbReference>
<dbReference type="PANTHER" id="PTHR22550:SF5">
    <property type="entry name" value="LEUCINE ZIPPER PROTEIN 4"/>
    <property type="match status" value="1"/>
</dbReference>
<feature type="transmembrane region" description="Helical" evidence="4">
    <location>
        <begin position="408"/>
        <end position="425"/>
    </location>
</feature>
<keyword evidence="4" id="KW-0812">Transmembrane</keyword>
<comment type="caution">
    <text evidence="5">The sequence shown here is derived from an EMBL/GenBank/DDBJ whole genome shotgun (WGS) entry which is preliminary data.</text>
</comment>
<dbReference type="EMBL" id="JBHTAI010000001">
    <property type="protein sequence ID" value="MFC7147020.1"/>
    <property type="molecule type" value="Genomic_DNA"/>
</dbReference>
<feature type="transmembrane region" description="Helical" evidence="4">
    <location>
        <begin position="354"/>
        <end position="372"/>
    </location>
</feature>
<feature type="transmembrane region" description="Helical" evidence="4">
    <location>
        <begin position="437"/>
        <end position="462"/>
    </location>
</feature>
<sequence>MEPKHPPRGISHEDLSSGERPEHAKLRPNELNREALKELFAASGDVNLHLFYDQDDAPSGPNPLLIYCDGMIDSAQLNDFMFRELPCLLAGDSDQGKASNAKLPLRPRNLHRIEGRDAVDNLIQQVFSGNLALFFEETQEIHVIHMAAPPQRGTDESNTEISIKGPRDGFTEAIETNIALVRKRLKSPTMGVNYFHIGARSVTSVALLYMTDITNADLLDEARRRLSKIEIDGVLSSQLFEEALADSSYSLFPLIEYMGRPDYIAAGLLRGRFAIVVDGSPMVLMAPSNIMILLKSPEDMHLPFYYVALERLLRLIGLIIAIFFPGFWVAISAYNLDQIPFPLLATIVVSRLGLPLSGPVDLFLMIALFELFREAGMRLPKAVGQTVAVVGGLIVGEAAISAGLTSPTTLVVTAITAVATFTLVNQSLSGAVTCIRLFVLTVSCLFGMLGFFLSVFLLVVYLSSLTSFGIPFLSPISPFRFKEAMFALLKFPKNRYKTRPGMNGPIDGTRQGENS</sequence>
<feature type="transmembrane region" description="Helical" evidence="4">
    <location>
        <begin position="315"/>
        <end position="334"/>
    </location>
</feature>
<name>A0ABW2F1M1_9BACL</name>
<proteinExistence type="inferred from homology"/>
<feature type="region of interest" description="Disordered" evidence="3">
    <location>
        <begin position="1"/>
        <end position="24"/>
    </location>
</feature>
<evidence type="ECO:0000256" key="3">
    <source>
        <dbReference type="SAM" id="MobiDB-lite"/>
    </source>
</evidence>
<accession>A0ABW2F1M1</accession>
<dbReference type="Proteomes" id="UP001596378">
    <property type="component" value="Unassembled WGS sequence"/>
</dbReference>
<protein>
    <submittedName>
        <fullName evidence="5">Spore germination protein</fullName>
    </submittedName>
</protein>
<evidence type="ECO:0000313" key="5">
    <source>
        <dbReference type="EMBL" id="MFC7147020.1"/>
    </source>
</evidence>
<dbReference type="PANTHER" id="PTHR22550">
    <property type="entry name" value="SPORE GERMINATION PROTEIN"/>
    <property type="match status" value="1"/>
</dbReference>
<evidence type="ECO:0000313" key="6">
    <source>
        <dbReference type="Proteomes" id="UP001596378"/>
    </source>
</evidence>
<keyword evidence="6" id="KW-1185">Reference proteome</keyword>
<organism evidence="5 6">
    <name type="scientific">Cohnella cellulosilytica</name>
    <dbReference type="NCBI Taxonomy" id="986710"/>
    <lineage>
        <taxon>Bacteria</taxon>
        <taxon>Bacillati</taxon>
        <taxon>Bacillota</taxon>
        <taxon>Bacilli</taxon>
        <taxon>Bacillales</taxon>
        <taxon>Paenibacillaceae</taxon>
        <taxon>Cohnella</taxon>
    </lineage>
</organism>
<reference evidence="6" key="1">
    <citation type="journal article" date="2019" name="Int. J. Syst. Evol. Microbiol.">
        <title>The Global Catalogue of Microorganisms (GCM) 10K type strain sequencing project: providing services to taxonomists for standard genome sequencing and annotation.</title>
        <authorList>
            <consortium name="The Broad Institute Genomics Platform"/>
            <consortium name="The Broad Institute Genome Sequencing Center for Infectious Disease"/>
            <person name="Wu L."/>
            <person name="Ma J."/>
        </authorList>
    </citation>
    <scope>NUCLEOTIDE SEQUENCE [LARGE SCALE GENOMIC DNA]</scope>
    <source>
        <strain evidence="6">KCTC 12907</strain>
    </source>
</reference>
<keyword evidence="4" id="KW-1133">Transmembrane helix</keyword>
<evidence type="ECO:0000256" key="4">
    <source>
        <dbReference type="SAM" id="Phobius"/>
    </source>
</evidence>
<gene>
    <name evidence="5" type="ORF">ACFQMJ_00620</name>
</gene>
<evidence type="ECO:0000256" key="1">
    <source>
        <dbReference type="ARBA" id="ARBA00005278"/>
    </source>
</evidence>
<dbReference type="Pfam" id="PF03323">
    <property type="entry name" value="GerA"/>
    <property type="match status" value="1"/>
</dbReference>